<accession>A0A2M7B8F7</accession>
<dbReference type="CDD" id="cd01129">
    <property type="entry name" value="PulE-GspE-like"/>
    <property type="match status" value="1"/>
</dbReference>
<comment type="similarity">
    <text evidence="1">Belongs to the GSP E family.</text>
</comment>
<dbReference type="Pfam" id="PF05157">
    <property type="entry name" value="MshEN"/>
    <property type="match status" value="1"/>
</dbReference>
<dbReference type="InterPro" id="IPR037257">
    <property type="entry name" value="T2SS_E_N_sf"/>
</dbReference>
<dbReference type="InterPro" id="IPR027417">
    <property type="entry name" value="P-loop_NTPase"/>
</dbReference>
<protein>
    <recommendedName>
        <fullName evidence="4">Bacterial type II secretion system protein E domain-containing protein</fullName>
    </recommendedName>
</protein>
<dbReference type="FunFam" id="3.40.50.300:FF:000398">
    <property type="entry name" value="Type IV pilus assembly ATPase PilB"/>
    <property type="match status" value="1"/>
</dbReference>
<dbReference type="PANTHER" id="PTHR30258">
    <property type="entry name" value="TYPE II SECRETION SYSTEM PROTEIN GSPE-RELATED"/>
    <property type="match status" value="1"/>
</dbReference>
<dbReference type="GO" id="GO:0005886">
    <property type="term" value="C:plasma membrane"/>
    <property type="evidence" value="ECO:0007669"/>
    <property type="project" value="TreeGrafter"/>
</dbReference>
<proteinExistence type="inferred from homology"/>
<dbReference type="Proteomes" id="UP000228561">
    <property type="component" value="Unassembled WGS sequence"/>
</dbReference>
<dbReference type="InterPro" id="IPR007831">
    <property type="entry name" value="T2SS_GspE_N"/>
</dbReference>
<evidence type="ECO:0000313" key="5">
    <source>
        <dbReference type="EMBL" id="PIU99406.1"/>
    </source>
</evidence>
<reference evidence="6" key="1">
    <citation type="submission" date="2017-09" db="EMBL/GenBank/DDBJ databases">
        <title>Depth-based differentiation of microbial function through sediment-hosted aquifers and enrichment of novel symbionts in the deep terrestrial subsurface.</title>
        <authorList>
            <person name="Probst A.J."/>
            <person name="Ladd B."/>
            <person name="Jarett J.K."/>
            <person name="Geller-Mcgrath D.E."/>
            <person name="Sieber C.M.K."/>
            <person name="Emerson J.B."/>
            <person name="Anantharaman K."/>
            <person name="Thomas B.C."/>
            <person name="Malmstrom R."/>
            <person name="Stieglmeier M."/>
            <person name="Klingl A."/>
            <person name="Woyke T."/>
            <person name="Ryan C.M."/>
            <person name="Banfield J.F."/>
        </authorList>
    </citation>
    <scope>NUCLEOTIDE SEQUENCE [LARGE SCALE GENOMIC DNA]</scope>
</reference>
<dbReference type="InterPro" id="IPR003593">
    <property type="entry name" value="AAA+_ATPase"/>
</dbReference>
<comment type="caution">
    <text evidence="5">The sequence shown here is derived from an EMBL/GenBank/DDBJ whole genome shotgun (WGS) entry which is preliminary data.</text>
</comment>
<dbReference type="AlphaFoldDB" id="A0A2M7B8F7"/>
<dbReference type="Gene3D" id="3.30.450.90">
    <property type="match status" value="1"/>
</dbReference>
<evidence type="ECO:0000256" key="3">
    <source>
        <dbReference type="ARBA" id="ARBA00022840"/>
    </source>
</evidence>
<dbReference type="Gene3D" id="3.40.50.300">
    <property type="entry name" value="P-loop containing nucleotide triphosphate hydrolases"/>
    <property type="match status" value="1"/>
</dbReference>
<keyword evidence="2" id="KW-0547">Nucleotide-binding</keyword>
<gene>
    <name evidence="5" type="ORF">COS58_02545</name>
</gene>
<keyword evidence="3" id="KW-0067">ATP-binding</keyword>
<dbReference type="PROSITE" id="PS00662">
    <property type="entry name" value="T2SP_E"/>
    <property type="match status" value="1"/>
</dbReference>
<organism evidence="5 6">
    <name type="scientific">Candidatus Tagabacteria bacterium CG03_land_8_20_14_0_80_41_22</name>
    <dbReference type="NCBI Taxonomy" id="1975020"/>
    <lineage>
        <taxon>Bacteria</taxon>
        <taxon>Candidatus Tagaibacteriota</taxon>
    </lineage>
</organism>
<dbReference type="SMART" id="SM00382">
    <property type="entry name" value="AAA"/>
    <property type="match status" value="1"/>
</dbReference>
<dbReference type="Pfam" id="PF00437">
    <property type="entry name" value="T2SSE"/>
    <property type="match status" value="1"/>
</dbReference>
<evidence type="ECO:0000256" key="2">
    <source>
        <dbReference type="ARBA" id="ARBA00022741"/>
    </source>
</evidence>
<name>A0A2M7B8F7_9BACT</name>
<evidence type="ECO:0000259" key="4">
    <source>
        <dbReference type="PROSITE" id="PS00662"/>
    </source>
</evidence>
<feature type="domain" description="Bacterial type II secretion system protein E" evidence="4">
    <location>
        <begin position="365"/>
        <end position="379"/>
    </location>
</feature>
<dbReference type="SUPFAM" id="SSF160246">
    <property type="entry name" value="EspE N-terminal domain-like"/>
    <property type="match status" value="1"/>
</dbReference>
<dbReference type="SUPFAM" id="SSF52540">
    <property type="entry name" value="P-loop containing nucleoside triphosphate hydrolases"/>
    <property type="match status" value="1"/>
</dbReference>
<dbReference type="GO" id="GO:0005524">
    <property type="term" value="F:ATP binding"/>
    <property type="evidence" value="ECO:0007669"/>
    <property type="project" value="UniProtKB-KW"/>
</dbReference>
<evidence type="ECO:0000256" key="1">
    <source>
        <dbReference type="ARBA" id="ARBA00006611"/>
    </source>
</evidence>
<dbReference type="PANTHER" id="PTHR30258:SF1">
    <property type="entry name" value="PROTEIN TRANSPORT PROTEIN HOFB HOMOLOG"/>
    <property type="match status" value="1"/>
</dbReference>
<dbReference type="InterPro" id="IPR001482">
    <property type="entry name" value="T2SS/T4SS_dom"/>
</dbReference>
<dbReference type="EMBL" id="PEVG01000032">
    <property type="protein sequence ID" value="PIU99406.1"/>
    <property type="molecule type" value="Genomic_DNA"/>
</dbReference>
<sequence length="569" mass="64032">MVQFDEEKQEKRLEELREREEEDLAKILAQRYGLPYLNLSKMTIDLDYLKLIPEKTSEQAKAIVFQGIGKNLQIAVNSPKSDATAQIIQELQNKGYQAKLYLVSNLSLEKARKKYKDIPAFIEISKGIIDISPEKLETFAEEVQTPDDLKKHFTFMASAKENRRISEILELILAAAIQMDASDIHIEPQEKQVRLRFRLDGVLQDILYFEQRYFQLLLSRIKLVSELKLNVHDRPQDGRFSIHLKGIEIEIRTSALPGPYGESLVLRILNPKTIAVTFEDLGIPPMLAKFLLKEIEKPNGMILTTGPTGSGKTTTLYAFLKKIYTPSVKIITLEEPIEYHIQGITQTQTNPKAGYDFASGLRSILRQDPDIIMVGEIRDLDTAKTAINAALTGHLVFSTLHTNDAAGTIPRLIDLGVEPNILAPAINVSMAQRLVRKLCKECRKKDGPKEDELRVIRNIINSLPKNVKKPSLTNISVWRAVGCQKCHGTGYKGRMGIFEAILIDDELEQLILKHPSEAEIKKAASKQGILNMKQDGILKIIEGETSFEEVTRIIELEASFSLAELAAAE</sequence>
<dbReference type="GO" id="GO:0016887">
    <property type="term" value="F:ATP hydrolysis activity"/>
    <property type="evidence" value="ECO:0007669"/>
    <property type="project" value="TreeGrafter"/>
</dbReference>
<evidence type="ECO:0000313" key="6">
    <source>
        <dbReference type="Proteomes" id="UP000228561"/>
    </source>
</evidence>